<keyword evidence="3" id="KW-1185">Reference proteome</keyword>
<proteinExistence type="predicted"/>
<protein>
    <submittedName>
        <fullName evidence="2">Uncharacterized protein</fullName>
    </submittedName>
</protein>
<evidence type="ECO:0000313" key="3">
    <source>
        <dbReference type="Proteomes" id="UP000235916"/>
    </source>
</evidence>
<dbReference type="EMBL" id="POSP01000003">
    <property type="protein sequence ID" value="PND36947.1"/>
    <property type="molecule type" value="Genomic_DNA"/>
</dbReference>
<gene>
    <name evidence="2" type="ORF">C1O66_04940</name>
</gene>
<organism evidence="2 3">
    <name type="scientific">Kinneretia aquatilis</name>
    <dbReference type="NCBI Taxonomy" id="2070761"/>
    <lineage>
        <taxon>Bacteria</taxon>
        <taxon>Pseudomonadati</taxon>
        <taxon>Pseudomonadota</taxon>
        <taxon>Betaproteobacteria</taxon>
        <taxon>Burkholderiales</taxon>
        <taxon>Sphaerotilaceae</taxon>
        <taxon>Roseateles</taxon>
    </lineage>
</organism>
<accession>A0A2N8KU11</accession>
<dbReference type="AlphaFoldDB" id="A0A2N8KU11"/>
<feature type="region of interest" description="Disordered" evidence="1">
    <location>
        <begin position="1"/>
        <end position="26"/>
    </location>
</feature>
<feature type="region of interest" description="Disordered" evidence="1">
    <location>
        <begin position="41"/>
        <end position="84"/>
    </location>
</feature>
<evidence type="ECO:0000256" key="1">
    <source>
        <dbReference type="SAM" id="MobiDB-lite"/>
    </source>
</evidence>
<feature type="compositionally biased region" description="Gly residues" evidence="1">
    <location>
        <begin position="1"/>
        <end position="11"/>
    </location>
</feature>
<comment type="caution">
    <text evidence="2">The sequence shown here is derived from an EMBL/GenBank/DDBJ whole genome shotgun (WGS) entry which is preliminary data.</text>
</comment>
<feature type="compositionally biased region" description="Low complexity" evidence="1">
    <location>
        <begin position="12"/>
        <end position="26"/>
    </location>
</feature>
<sequence>MTASRCGGGPAAGWPGRPARPGPLRAAPWLPAFAAGMPGIWPFGPGPGADRRHRQRARQPSRAEPPGTAVPEAASMRSPCSLWS</sequence>
<reference evidence="2 3" key="1">
    <citation type="submission" date="2018-01" db="EMBL/GenBank/DDBJ databases">
        <title>Draft genome sequence of Paucibacter aquatile CR182 isolated from freshwater of the Nakdong River.</title>
        <authorList>
            <person name="Choi A."/>
            <person name="Chung E.J."/>
        </authorList>
    </citation>
    <scope>NUCLEOTIDE SEQUENCE [LARGE SCALE GENOMIC DNA]</scope>
    <source>
        <strain evidence="2 3">CR182</strain>
    </source>
</reference>
<name>A0A2N8KU11_9BURK</name>
<dbReference type="Proteomes" id="UP000235916">
    <property type="component" value="Unassembled WGS sequence"/>
</dbReference>
<evidence type="ECO:0000313" key="2">
    <source>
        <dbReference type="EMBL" id="PND36947.1"/>
    </source>
</evidence>